<feature type="transmembrane region" description="Helical" evidence="8">
    <location>
        <begin position="61"/>
        <end position="83"/>
    </location>
</feature>
<evidence type="ECO:0000256" key="6">
    <source>
        <dbReference type="ARBA" id="ARBA00022989"/>
    </source>
</evidence>
<proteinExistence type="inferred from homology"/>
<gene>
    <name evidence="9" type="ORF">M3P05_10610</name>
</gene>
<evidence type="ECO:0000256" key="8">
    <source>
        <dbReference type="SAM" id="Phobius"/>
    </source>
</evidence>
<keyword evidence="3" id="KW-0813">Transport</keyword>
<dbReference type="RefSeq" id="WP_249699576.1">
    <property type="nucleotide sequence ID" value="NZ_JAMFLX010000012.1"/>
</dbReference>
<feature type="transmembrane region" description="Helical" evidence="8">
    <location>
        <begin position="20"/>
        <end position="41"/>
    </location>
</feature>
<feature type="transmembrane region" description="Helical" evidence="8">
    <location>
        <begin position="136"/>
        <end position="157"/>
    </location>
</feature>
<dbReference type="InterPro" id="IPR011606">
    <property type="entry name" value="Brnchd-chn_aa_trnsp_permease"/>
</dbReference>
<dbReference type="Proteomes" id="UP001203338">
    <property type="component" value="Unassembled WGS sequence"/>
</dbReference>
<evidence type="ECO:0000313" key="9">
    <source>
        <dbReference type="EMBL" id="MCL6270371.1"/>
    </source>
</evidence>
<dbReference type="EMBL" id="JAMFLX010000012">
    <property type="protein sequence ID" value="MCL6270371.1"/>
    <property type="molecule type" value="Genomic_DNA"/>
</dbReference>
<protein>
    <submittedName>
        <fullName evidence="9">AzlC family ABC transporter permease</fullName>
    </submittedName>
</protein>
<keyword evidence="10" id="KW-1185">Reference proteome</keyword>
<comment type="caution">
    <text evidence="9">The sequence shown here is derived from an EMBL/GenBank/DDBJ whole genome shotgun (WGS) entry which is preliminary data.</text>
</comment>
<sequence length="240" mass="25683">MSSDSVQPVQKMFLGARDTLPLILAAVPFGILYGVLAKASGLSAWATIGMSVLVFAGSSQFIAVTMLASAVAWPAILLTTFFVNLRHMLYAAALVPHVRHLPELVKAKMAFWLTDETFAVVSDWLRKNSDEPGLEWYYFGSGLLMYGNWILCTFIGLTLGQSLPGMESWGLEVAMIVAFVGIVAPALTNPPMWACAAAASVCAVLTWGWSNQSGLIISGLVGVAAGVVMEKLEENKKVAP</sequence>
<reference evidence="9 10" key="1">
    <citation type="submission" date="2022-05" db="EMBL/GenBank/DDBJ databases">
        <authorList>
            <person name="Park J.-S."/>
        </authorList>
    </citation>
    <scope>NUCLEOTIDE SEQUENCE [LARGE SCALE GENOMIC DNA]</scope>
    <source>
        <strain evidence="9 10">2012CJ34-2</strain>
    </source>
</reference>
<feature type="transmembrane region" description="Helical" evidence="8">
    <location>
        <begin position="215"/>
        <end position="232"/>
    </location>
</feature>
<name>A0ABT0PH84_9GAMM</name>
<dbReference type="Pfam" id="PF03591">
    <property type="entry name" value="AzlC"/>
    <property type="match status" value="1"/>
</dbReference>
<evidence type="ECO:0000256" key="5">
    <source>
        <dbReference type="ARBA" id="ARBA00022692"/>
    </source>
</evidence>
<keyword evidence="7 8" id="KW-0472">Membrane</keyword>
<comment type="subcellular location">
    <subcellularLocation>
        <location evidence="1">Cell membrane</location>
        <topology evidence="1">Multi-pass membrane protein</topology>
    </subcellularLocation>
</comment>
<keyword evidence="4" id="KW-1003">Cell membrane</keyword>
<evidence type="ECO:0000256" key="4">
    <source>
        <dbReference type="ARBA" id="ARBA00022475"/>
    </source>
</evidence>
<dbReference type="PANTHER" id="PTHR34979">
    <property type="entry name" value="INNER MEMBRANE PROTEIN YGAZ"/>
    <property type="match status" value="1"/>
</dbReference>
<evidence type="ECO:0000256" key="2">
    <source>
        <dbReference type="ARBA" id="ARBA00010735"/>
    </source>
</evidence>
<evidence type="ECO:0000313" key="10">
    <source>
        <dbReference type="Proteomes" id="UP001203338"/>
    </source>
</evidence>
<evidence type="ECO:0000256" key="7">
    <source>
        <dbReference type="ARBA" id="ARBA00023136"/>
    </source>
</evidence>
<feature type="transmembrane region" description="Helical" evidence="8">
    <location>
        <begin position="169"/>
        <end position="187"/>
    </location>
</feature>
<dbReference type="PANTHER" id="PTHR34979:SF1">
    <property type="entry name" value="INNER MEMBRANE PROTEIN YGAZ"/>
    <property type="match status" value="1"/>
</dbReference>
<accession>A0ABT0PH84</accession>
<comment type="similarity">
    <text evidence="2">Belongs to the AzlC family.</text>
</comment>
<organism evidence="9 10">
    <name type="scientific">Parendozoicomonas callyspongiae</name>
    <dbReference type="NCBI Taxonomy" id="2942213"/>
    <lineage>
        <taxon>Bacteria</taxon>
        <taxon>Pseudomonadati</taxon>
        <taxon>Pseudomonadota</taxon>
        <taxon>Gammaproteobacteria</taxon>
        <taxon>Oceanospirillales</taxon>
        <taxon>Endozoicomonadaceae</taxon>
        <taxon>Parendozoicomonas</taxon>
    </lineage>
</organism>
<evidence type="ECO:0000256" key="1">
    <source>
        <dbReference type="ARBA" id="ARBA00004651"/>
    </source>
</evidence>
<keyword evidence="6 8" id="KW-1133">Transmembrane helix</keyword>
<keyword evidence="5 8" id="KW-0812">Transmembrane</keyword>
<evidence type="ECO:0000256" key="3">
    <source>
        <dbReference type="ARBA" id="ARBA00022448"/>
    </source>
</evidence>